<gene>
    <name evidence="2" type="ORF">LE190_16130</name>
</gene>
<organism evidence="2 3">
    <name type="scientific">Massilia hydrophila</name>
    <dbReference type="NCBI Taxonomy" id="3044279"/>
    <lineage>
        <taxon>Bacteria</taxon>
        <taxon>Pseudomonadati</taxon>
        <taxon>Pseudomonadota</taxon>
        <taxon>Betaproteobacteria</taxon>
        <taxon>Burkholderiales</taxon>
        <taxon>Oxalobacteraceae</taxon>
        <taxon>Telluria group</taxon>
        <taxon>Massilia</taxon>
    </lineage>
</organism>
<dbReference type="RefSeq" id="WP_225239661.1">
    <property type="nucleotide sequence ID" value="NZ_JAHYBX010000007.1"/>
</dbReference>
<reference evidence="2 3" key="1">
    <citation type="submission" date="2021-07" db="EMBL/GenBank/DDBJ databases">
        <title>Characterization of Violacein-producing bacteria and related species.</title>
        <authorList>
            <person name="Wilson H.S."/>
            <person name="De Leon M.E."/>
        </authorList>
    </citation>
    <scope>NUCLEOTIDE SEQUENCE [LARGE SCALE GENOMIC DNA]</scope>
    <source>
        <strain evidence="2 3">HSC-2F05</strain>
    </source>
</reference>
<proteinExistence type="predicted"/>
<keyword evidence="1" id="KW-0812">Transmembrane</keyword>
<name>A0ABS7YEF3_9BURK</name>
<sequence length="136" mass="14625">MDKNSIPQSLVEQGEVNASDLSNELLDLLLTNSASFVVRAVPDISVVVQRVEKRIEELGMKCRVYSENRAAVAGAAVFTGVGLAGIAAIAAHNLATYDPDYEIGKNKLSNTVSVSCKKPKQQAGSDTMFKGIVKRW</sequence>
<evidence type="ECO:0000313" key="2">
    <source>
        <dbReference type="EMBL" id="MCA1857442.1"/>
    </source>
</evidence>
<evidence type="ECO:0000256" key="1">
    <source>
        <dbReference type="SAM" id="Phobius"/>
    </source>
</evidence>
<dbReference type="EMBL" id="JAHYBX010000007">
    <property type="protein sequence ID" value="MCA1857442.1"/>
    <property type="molecule type" value="Genomic_DNA"/>
</dbReference>
<keyword evidence="1" id="KW-0472">Membrane</keyword>
<dbReference type="Proteomes" id="UP001198602">
    <property type="component" value="Unassembled WGS sequence"/>
</dbReference>
<protein>
    <submittedName>
        <fullName evidence="2">Uncharacterized protein</fullName>
    </submittedName>
</protein>
<keyword evidence="3" id="KW-1185">Reference proteome</keyword>
<evidence type="ECO:0000313" key="3">
    <source>
        <dbReference type="Proteomes" id="UP001198602"/>
    </source>
</evidence>
<accession>A0ABS7YEF3</accession>
<keyword evidence="1" id="KW-1133">Transmembrane helix</keyword>
<feature type="transmembrane region" description="Helical" evidence="1">
    <location>
        <begin position="70"/>
        <end position="91"/>
    </location>
</feature>
<comment type="caution">
    <text evidence="2">The sequence shown here is derived from an EMBL/GenBank/DDBJ whole genome shotgun (WGS) entry which is preliminary data.</text>
</comment>